<dbReference type="AlphaFoldDB" id="A0A2P6VDN9"/>
<keyword evidence="10" id="KW-0999">Mitochondrion inner membrane</keyword>
<evidence type="ECO:0000259" key="17">
    <source>
        <dbReference type="Pfam" id="PF00899"/>
    </source>
</evidence>
<dbReference type="PANTHER" id="PTHR10953:SF162">
    <property type="entry name" value="SUMO-ACTIVATING ENZYME SUBUNIT 1"/>
    <property type="match status" value="1"/>
</dbReference>
<dbReference type="GO" id="GO:0006122">
    <property type="term" value="P:mitochondrial electron transport, ubiquinol to cytochrome c"/>
    <property type="evidence" value="ECO:0007669"/>
    <property type="project" value="InterPro"/>
</dbReference>
<evidence type="ECO:0000256" key="14">
    <source>
        <dbReference type="ARBA" id="ARBA00023136"/>
    </source>
</evidence>
<evidence type="ECO:0000313" key="18">
    <source>
        <dbReference type="EMBL" id="PSC72192.1"/>
    </source>
</evidence>
<evidence type="ECO:0000256" key="8">
    <source>
        <dbReference type="ARBA" id="ARBA00022692"/>
    </source>
</evidence>
<name>A0A2P6VDN9_9CHLO</name>
<evidence type="ECO:0000256" key="1">
    <source>
        <dbReference type="ARBA" id="ARBA00004123"/>
    </source>
</evidence>
<dbReference type="InterPro" id="IPR036642">
    <property type="entry name" value="Cyt_bc1_su8_sf"/>
</dbReference>
<keyword evidence="19" id="KW-1185">Reference proteome</keyword>
<evidence type="ECO:0000256" key="13">
    <source>
        <dbReference type="ARBA" id="ARBA00023128"/>
    </source>
</evidence>
<evidence type="ECO:0000256" key="15">
    <source>
        <dbReference type="ARBA" id="ARBA00023242"/>
    </source>
</evidence>
<keyword evidence="9" id="KW-0833">Ubl conjugation pathway</keyword>
<dbReference type="InterPro" id="IPR000011">
    <property type="entry name" value="UBQ/SUMO-activ_enz_E1-like"/>
</dbReference>
<dbReference type="InterPro" id="IPR035985">
    <property type="entry name" value="Ubiquitin-activating_enz"/>
</dbReference>
<dbReference type="OrthoDB" id="1708823at2759"/>
<comment type="pathway">
    <text evidence="3">Protein modification; protein sumoylation.</text>
</comment>
<evidence type="ECO:0000256" key="3">
    <source>
        <dbReference type="ARBA" id="ARBA00004718"/>
    </source>
</evidence>
<comment type="similarity">
    <text evidence="4">Belongs to the ubiquitin-activating E1 family.</text>
</comment>
<dbReference type="GO" id="GO:0005743">
    <property type="term" value="C:mitochondrial inner membrane"/>
    <property type="evidence" value="ECO:0007669"/>
    <property type="project" value="UniProtKB-SubCell"/>
</dbReference>
<dbReference type="Pfam" id="PF10890">
    <property type="entry name" value="Cyt_b-c1_8"/>
    <property type="match status" value="1"/>
</dbReference>
<keyword evidence="8" id="KW-0812">Transmembrane</keyword>
<dbReference type="InterPro" id="IPR045886">
    <property type="entry name" value="ThiF/MoeB/HesA"/>
</dbReference>
<dbReference type="Pfam" id="PF00899">
    <property type="entry name" value="ThiF"/>
    <property type="match status" value="1"/>
</dbReference>
<evidence type="ECO:0000256" key="7">
    <source>
        <dbReference type="ARBA" id="ARBA00022660"/>
    </source>
</evidence>
<keyword evidence="14" id="KW-0472">Membrane</keyword>
<dbReference type="Proteomes" id="UP000239649">
    <property type="component" value="Unassembled WGS sequence"/>
</dbReference>
<dbReference type="GO" id="GO:0016925">
    <property type="term" value="P:protein sumoylation"/>
    <property type="evidence" value="ECO:0007669"/>
    <property type="project" value="TreeGrafter"/>
</dbReference>
<sequence>MAEEAQQELTEHEAAIYDRQLRVWGVETQKRLSAARVLIAGLGGLAAEVAKNVVLAGVGSVTLCDDTPLADRPPSNFLIHAADAATGRTVAEACVATLQEMNPFVTVSALEGPPSAALAPEALAACDLLLLCGQPAGGVAAADAACRAAGKAFYAGDCRGVYGWAFADLAEHTFVQETKVEQEDGSSKTVCEERSERFASWQDAVGASLQGVSIKRLSKLYLLLRAAARYEQQHGRFPAAADAHALRDAWAAEAAAAGVPADALPGEQLDAYSAAPGDMPAINAVVGGVLANELIKALGGKGEPINNFFLFSLAEGSGMVERMAARLSGVVSIVFHIYPDRRAAESARTELGGSHSSGGTMGKMPIRLKEVVYTLSPFEQSVMNGLWKDLPHKAAHHMHNLRDAVIFCVAPVVGIGYYCADYKEKEKQHHRY</sequence>
<keyword evidence="15" id="KW-0539">Nucleus</keyword>
<evidence type="ECO:0000256" key="16">
    <source>
        <dbReference type="ARBA" id="ARBA00044354"/>
    </source>
</evidence>
<dbReference type="Gene3D" id="1.20.5.210">
    <property type="entry name" value="Cytochrome b-c1 complex subunit 8"/>
    <property type="match status" value="1"/>
</dbReference>
<dbReference type="Gene3D" id="3.40.50.720">
    <property type="entry name" value="NAD(P)-binding Rossmann-like Domain"/>
    <property type="match status" value="1"/>
</dbReference>
<dbReference type="GO" id="GO:0019948">
    <property type="term" value="F:SUMO activating enzyme activity"/>
    <property type="evidence" value="ECO:0007669"/>
    <property type="project" value="TreeGrafter"/>
</dbReference>
<comment type="caution">
    <text evidence="18">The sequence shown here is derived from an EMBL/GenBank/DDBJ whole genome shotgun (WGS) entry which is preliminary data.</text>
</comment>
<keyword evidence="7" id="KW-0679">Respiratory chain</keyword>
<dbReference type="GO" id="GO:0031510">
    <property type="term" value="C:SUMO activating enzyme complex"/>
    <property type="evidence" value="ECO:0007669"/>
    <property type="project" value="TreeGrafter"/>
</dbReference>
<reference evidence="18 19" key="1">
    <citation type="journal article" date="2018" name="Plant J.">
        <title>Genome sequences of Chlorella sorokiniana UTEX 1602 and Micractinium conductrix SAG 241.80: implications to maltose excretion by a green alga.</title>
        <authorList>
            <person name="Arriola M.B."/>
            <person name="Velmurugan N."/>
            <person name="Zhang Y."/>
            <person name="Plunkett M.H."/>
            <person name="Hondzo H."/>
            <person name="Barney B.M."/>
        </authorList>
    </citation>
    <scope>NUCLEOTIDE SEQUENCE [LARGE SCALE GENOMIC DNA]</scope>
    <source>
        <strain evidence="18 19">SAG 241.80</strain>
    </source>
</reference>
<evidence type="ECO:0000313" key="19">
    <source>
        <dbReference type="Proteomes" id="UP000239649"/>
    </source>
</evidence>
<feature type="domain" description="THIF-type NAD/FAD binding fold" evidence="17">
    <location>
        <begin position="17"/>
        <end position="322"/>
    </location>
</feature>
<comment type="subcellular location">
    <subcellularLocation>
        <location evidence="2">Mitochondrion inner membrane</location>
        <topology evidence="2">Single-pass membrane protein</topology>
    </subcellularLocation>
    <subcellularLocation>
        <location evidence="1">Nucleus</location>
    </subcellularLocation>
</comment>
<evidence type="ECO:0000256" key="12">
    <source>
        <dbReference type="ARBA" id="ARBA00022989"/>
    </source>
</evidence>
<gene>
    <name evidence="18" type="ORF">C2E20_4430</name>
</gene>
<evidence type="ECO:0000256" key="4">
    <source>
        <dbReference type="ARBA" id="ARBA00005673"/>
    </source>
</evidence>
<evidence type="ECO:0000256" key="11">
    <source>
        <dbReference type="ARBA" id="ARBA00022982"/>
    </source>
</evidence>
<keyword evidence="6" id="KW-0813">Transport</keyword>
<dbReference type="STRING" id="554055.A0A2P6VDN9"/>
<keyword evidence="11" id="KW-0249">Electron transport</keyword>
<dbReference type="InterPro" id="IPR020101">
    <property type="entry name" value="Cyt_b-c1_8-plants"/>
</dbReference>
<keyword evidence="12" id="KW-1133">Transmembrane helix</keyword>
<accession>A0A2P6VDN9</accession>
<dbReference type="PANTHER" id="PTHR10953">
    <property type="entry name" value="UBIQUITIN-ACTIVATING ENZYME E1"/>
    <property type="match status" value="1"/>
</dbReference>
<dbReference type="InterPro" id="IPR000594">
    <property type="entry name" value="ThiF_NAD_FAD-bd"/>
</dbReference>
<dbReference type="GO" id="GO:0045275">
    <property type="term" value="C:respiratory chain complex III"/>
    <property type="evidence" value="ECO:0007669"/>
    <property type="project" value="InterPro"/>
</dbReference>
<protein>
    <recommendedName>
        <fullName evidence="16">Ubiquitin-like 1-activating enzyme E1A</fullName>
    </recommendedName>
</protein>
<dbReference type="SUPFAM" id="SSF69572">
    <property type="entry name" value="Activating enzymes of the ubiquitin-like proteins"/>
    <property type="match status" value="1"/>
</dbReference>
<evidence type="ECO:0000256" key="10">
    <source>
        <dbReference type="ARBA" id="ARBA00022792"/>
    </source>
</evidence>
<dbReference type="EMBL" id="LHPF02000011">
    <property type="protein sequence ID" value="PSC72192.1"/>
    <property type="molecule type" value="Genomic_DNA"/>
</dbReference>
<comment type="similarity">
    <text evidence="5">Belongs to the UQCRQ/QCR8 family.</text>
</comment>
<organism evidence="18 19">
    <name type="scientific">Micractinium conductrix</name>
    <dbReference type="NCBI Taxonomy" id="554055"/>
    <lineage>
        <taxon>Eukaryota</taxon>
        <taxon>Viridiplantae</taxon>
        <taxon>Chlorophyta</taxon>
        <taxon>core chlorophytes</taxon>
        <taxon>Trebouxiophyceae</taxon>
        <taxon>Chlorellales</taxon>
        <taxon>Chlorellaceae</taxon>
        <taxon>Chlorella clade</taxon>
        <taxon>Micractinium</taxon>
    </lineage>
</organism>
<proteinExistence type="inferred from homology"/>
<keyword evidence="13" id="KW-0496">Mitochondrion</keyword>
<evidence type="ECO:0000256" key="2">
    <source>
        <dbReference type="ARBA" id="ARBA00004434"/>
    </source>
</evidence>
<evidence type="ECO:0000256" key="5">
    <source>
        <dbReference type="ARBA" id="ARBA00007668"/>
    </source>
</evidence>
<evidence type="ECO:0000256" key="9">
    <source>
        <dbReference type="ARBA" id="ARBA00022786"/>
    </source>
</evidence>
<dbReference type="PRINTS" id="PR01849">
    <property type="entry name" value="UBIQUITINACT"/>
</dbReference>
<evidence type="ECO:0000256" key="6">
    <source>
        <dbReference type="ARBA" id="ARBA00022448"/>
    </source>
</evidence>